<organism evidence="9 10">
    <name type="scientific">Drosophila arizonae</name>
    <name type="common">Fruit fly</name>
    <dbReference type="NCBI Taxonomy" id="7263"/>
    <lineage>
        <taxon>Eukaryota</taxon>
        <taxon>Metazoa</taxon>
        <taxon>Ecdysozoa</taxon>
        <taxon>Arthropoda</taxon>
        <taxon>Hexapoda</taxon>
        <taxon>Insecta</taxon>
        <taxon>Pterygota</taxon>
        <taxon>Neoptera</taxon>
        <taxon>Endopterygota</taxon>
        <taxon>Diptera</taxon>
        <taxon>Brachycera</taxon>
        <taxon>Muscomorpha</taxon>
        <taxon>Ephydroidea</taxon>
        <taxon>Drosophilidae</taxon>
        <taxon>Drosophila</taxon>
    </lineage>
</organism>
<accession>A0ABM1Q5M0</accession>
<dbReference type="PANTHER" id="PTHR12315">
    <property type="entry name" value="BICOID-INTERACTING PROTEIN RELATED"/>
    <property type="match status" value="1"/>
</dbReference>
<reference evidence="9" key="1">
    <citation type="journal article" date="1997" name="Nucleic Acids Res.">
        <title>tRNAscan-SE: a program for improved detection of transfer RNA genes in genomic sequence.</title>
        <authorList>
            <person name="Lowe T.M."/>
            <person name="Eddy S.R."/>
        </authorList>
    </citation>
    <scope>NUCLEOTIDE SEQUENCE [LARGE SCALE GENOMIC DNA]</scope>
</reference>
<keyword evidence="2 6" id="KW-0489">Methyltransferase</keyword>
<sequence length="315" mass="35858">MDLENNNNTVVPDFKKEDVDKKRSAPDEDNDGVANIKRLKLSGKATKVDNAHVPENNKKTVAQSPKKRIELSNSKPRINKNEAFIFGNYRHYYGKRILDTDFHDIRLDVLAMQPELFRGKQLLDIGCNSGHFSLEIAKKFEVRSLVGLDIDRALTSEAQLSVNLLKRSSNISAATAAGKFPYNVKFVHGNFVLADDVLLEIERPQFDVILCLSVTKWIHLNFCDAGLKQAFRRMYLLLHPGGKLILEPQAFDTYKRRKKLTESIRKNYEAIQFKPDQFTSYLLSQEVGFADMQLMGVPAHCQAGFKRPILIFSKV</sequence>
<reference evidence="9" key="2">
    <citation type="journal article" date="2016" name="G3 (Bethesda)">
        <title>Genome Evolution in Three Species of Cactophilic Drosophila.</title>
        <authorList>
            <person name="Sanchez-Flores A."/>
            <person name="Penazola F."/>
            <person name="Carpinteyro-Ponce J."/>
            <person name="Nazario-Yepiz N."/>
            <person name="Abreu-Goodger C."/>
            <person name="Machado C.A."/>
            <person name="Markow T.A."/>
        </authorList>
    </citation>
    <scope>NUCLEOTIDE SEQUENCE [LARGE SCALE GENOMIC DNA]</scope>
</reference>
<proteinExistence type="inferred from homology"/>
<evidence type="ECO:0000256" key="7">
    <source>
        <dbReference type="SAM" id="MobiDB-lite"/>
    </source>
</evidence>
<evidence type="ECO:0000256" key="4">
    <source>
        <dbReference type="ARBA" id="ARBA00022691"/>
    </source>
</evidence>
<dbReference type="Proteomes" id="UP000694904">
    <property type="component" value="Chromosome 2"/>
</dbReference>
<keyword evidence="9" id="KW-1185">Reference proteome</keyword>
<dbReference type="SUPFAM" id="SSF53335">
    <property type="entry name" value="S-adenosyl-L-methionine-dependent methyltransferases"/>
    <property type="match status" value="1"/>
</dbReference>
<evidence type="ECO:0000256" key="6">
    <source>
        <dbReference type="RuleBase" id="RU367087"/>
    </source>
</evidence>
<dbReference type="InterPro" id="IPR010675">
    <property type="entry name" value="Bin3_C"/>
</dbReference>
<evidence type="ECO:0000256" key="5">
    <source>
        <dbReference type="PROSITE-ProRule" id="PRU00848"/>
    </source>
</evidence>
<gene>
    <name evidence="10" type="primary">LOC108621770</name>
</gene>
<dbReference type="CDD" id="cd02440">
    <property type="entry name" value="AdoMet_MTases"/>
    <property type="match status" value="1"/>
</dbReference>
<dbReference type="PANTHER" id="PTHR12315:SF0">
    <property type="entry name" value="7SK SNRNA METHYLPHOSPHATE CAPPING ENZYME"/>
    <property type="match status" value="1"/>
</dbReference>
<feature type="domain" description="Bin3-type SAM" evidence="8">
    <location>
        <begin position="104"/>
        <end position="315"/>
    </location>
</feature>
<dbReference type="PROSITE" id="PS51515">
    <property type="entry name" value="BIN3_SAM"/>
    <property type="match status" value="1"/>
</dbReference>
<dbReference type="RefSeq" id="XP_017874756.1">
    <property type="nucleotide sequence ID" value="XM_018019267.1"/>
</dbReference>
<protein>
    <recommendedName>
        <fullName evidence="6">RNA methyltransferase</fullName>
        <ecNumber evidence="6">2.1.1.-</ecNumber>
    </recommendedName>
</protein>
<evidence type="ECO:0000259" key="8">
    <source>
        <dbReference type="PROSITE" id="PS51515"/>
    </source>
</evidence>
<dbReference type="GO" id="GO:0008168">
    <property type="term" value="F:methyltransferase activity"/>
    <property type="evidence" value="ECO:0007669"/>
    <property type="project" value="UniProtKB-KW"/>
</dbReference>
<dbReference type="EC" id="2.1.1.-" evidence="6"/>
<keyword evidence="3 6" id="KW-0808">Transferase</keyword>
<dbReference type="InterPro" id="IPR029063">
    <property type="entry name" value="SAM-dependent_MTases_sf"/>
</dbReference>
<keyword evidence="4 5" id="KW-0949">S-adenosyl-L-methionine</keyword>
<feature type="region of interest" description="Disordered" evidence="7">
    <location>
        <begin position="1"/>
        <end position="35"/>
    </location>
</feature>
<dbReference type="GeneID" id="108621770"/>
<dbReference type="GO" id="GO:0032259">
    <property type="term" value="P:methylation"/>
    <property type="evidence" value="ECO:0007669"/>
    <property type="project" value="UniProtKB-KW"/>
</dbReference>
<evidence type="ECO:0000256" key="1">
    <source>
        <dbReference type="ARBA" id="ARBA00008361"/>
    </source>
</evidence>
<feature type="compositionally biased region" description="Polar residues" evidence="7">
    <location>
        <begin position="1"/>
        <end position="10"/>
    </location>
</feature>
<dbReference type="InterPro" id="IPR024160">
    <property type="entry name" value="BIN3_SAM-bd_dom"/>
</dbReference>
<evidence type="ECO:0000256" key="3">
    <source>
        <dbReference type="ARBA" id="ARBA00022679"/>
    </source>
</evidence>
<feature type="compositionally biased region" description="Basic and acidic residues" evidence="7">
    <location>
        <begin position="13"/>
        <end position="26"/>
    </location>
</feature>
<comment type="similarity">
    <text evidence="1 6">Belongs to the methyltransferase superfamily.</text>
</comment>
<evidence type="ECO:0000313" key="9">
    <source>
        <dbReference type="Proteomes" id="UP000694904"/>
    </source>
</evidence>
<name>A0ABM1Q5M0_DROAR</name>
<dbReference type="Pfam" id="PF06859">
    <property type="entry name" value="Bin3"/>
    <property type="match status" value="1"/>
</dbReference>
<reference evidence="10" key="3">
    <citation type="submission" date="2025-08" db="UniProtKB">
        <authorList>
            <consortium name="RefSeq"/>
        </authorList>
    </citation>
    <scope>IDENTIFICATION</scope>
    <source>
        <tissue evidence="10">Whole organism</tissue>
    </source>
</reference>
<dbReference type="Gene3D" id="3.40.50.150">
    <property type="entry name" value="Vaccinia Virus protein VP39"/>
    <property type="match status" value="1"/>
</dbReference>
<evidence type="ECO:0000313" key="10">
    <source>
        <dbReference type="RefSeq" id="XP_017874756.1"/>
    </source>
</evidence>
<evidence type="ECO:0000256" key="2">
    <source>
        <dbReference type="ARBA" id="ARBA00022603"/>
    </source>
</evidence>
<dbReference type="InterPro" id="IPR039772">
    <property type="entry name" value="Bin3-like"/>
</dbReference>